<dbReference type="AlphaFoldDB" id="A0AAD6UKG3"/>
<dbReference type="SUPFAM" id="SSF81383">
    <property type="entry name" value="F-box domain"/>
    <property type="match status" value="1"/>
</dbReference>
<dbReference type="EMBL" id="JARJCW010000189">
    <property type="protein sequence ID" value="KAJ7187641.1"/>
    <property type="molecule type" value="Genomic_DNA"/>
</dbReference>
<dbReference type="InterPro" id="IPR001810">
    <property type="entry name" value="F-box_dom"/>
</dbReference>
<proteinExistence type="predicted"/>
<protein>
    <recommendedName>
        <fullName evidence="1">F-box domain-containing protein</fullName>
    </recommendedName>
</protein>
<reference evidence="2" key="1">
    <citation type="submission" date="2023-03" db="EMBL/GenBank/DDBJ databases">
        <title>Massive genome expansion in bonnet fungi (Mycena s.s.) driven by repeated elements and novel gene families across ecological guilds.</title>
        <authorList>
            <consortium name="Lawrence Berkeley National Laboratory"/>
            <person name="Harder C.B."/>
            <person name="Miyauchi S."/>
            <person name="Viragh M."/>
            <person name="Kuo A."/>
            <person name="Thoen E."/>
            <person name="Andreopoulos B."/>
            <person name="Lu D."/>
            <person name="Skrede I."/>
            <person name="Drula E."/>
            <person name="Henrissat B."/>
            <person name="Morin E."/>
            <person name="Kohler A."/>
            <person name="Barry K."/>
            <person name="LaButti K."/>
            <person name="Morin E."/>
            <person name="Salamov A."/>
            <person name="Lipzen A."/>
            <person name="Mereny Z."/>
            <person name="Hegedus B."/>
            <person name="Baldrian P."/>
            <person name="Stursova M."/>
            <person name="Weitz H."/>
            <person name="Taylor A."/>
            <person name="Grigoriev I.V."/>
            <person name="Nagy L.G."/>
            <person name="Martin F."/>
            <person name="Kauserud H."/>
        </authorList>
    </citation>
    <scope>NUCLEOTIDE SEQUENCE</scope>
    <source>
        <strain evidence="2">9144</strain>
    </source>
</reference>
<keyword evidence="3" id="KW-1185">Reference proteome</keyword>
<dbReference type="Pfam" id="PF12937">
    <property type="entry name" value="F-box-like"/>
    <property type="match status" value="1"/>
</dbReference>
<accession>A0AAD6UKG3</accession>
<evidence type="ECO:0000313" key="3">
    <source>
        <dbReference type="Proteomes" id="UP001219525"/>
    </source>
</evidence>
<comment type="caution">
    <text evidence="2">The sequence shown here is derived from an EMBL/GenBank/DDBJ whole genome shotgun (WGS) entry which is preliminary data.</text>
</comment>
<name>A0AAD6UKG3_9AGAR</name>
<evidence type="ECO:0000259" key="1">
    <source>
        <dbReference type="Pfam" id="PF12937"/>
    </source>
</evidence>
<dbReference type="InterPro" id="IPR036047">
    <property type="entry name" value="F-box-like_dom_sf"/>
</dbReference>
<feature type="domain" description="F-box" evidence="1">
    <location>
        <begin position="12"/>
        <end position="52"/>
    </location>
</feature>
<sequence>MSPAPSLLNLAPEVILAVFAHCDVSSVVSAGQTCRWLNQLAFDKCIWVALCRDLQRRAILDSVSTPELADLSTRELIALVKRLVHGPETWTPRDAGPIITAEVRMQITLHSVGCAAGNQLKPLGSGRYVLLRTSTILECWDTVASRLVWRHKPSVGDGSARVRTFAAEEIFAEESLVVLICVRTYPAPYGDQKNYLEVVEVNLRKGTHKLLMVGRAPDTQHNEPFHEPAIDGNIAAISIKISPNTKSTYILLLVNYETGSSILLECPPSRMPTGRIVLIPRYIILKLRASKEHDEIRVVAHAALQPFWRKAVDVGGEQIAPSLHAHQLPAVSVLDAGPCLDTLSILASPVRSHEYRVWAHSLIDTGTLFSYQLSVRPGEAPQWRVRAPTPVATHLIFNIPYSGHLLNHRRGGEIIIPPMTSNRGDWGEYLPARYATVGIADAQGVGIAHHSGALIYGTRSSTIVVMYYK</sequence>
<dbReference type="Gene3D" id="1.20.1280.50">
    <property type="match status" value="1"/>
</dbReference>
<dbReference type="Proteomes" id="UP001219525">
    <property type="component" value="Unassembled WGS sequence"/>
</dbReference>
<gene>
    <name evidence="2" type="ORF">GGX14DRAFT_610611</name>
</gene>
<evidence type="ECO:0000313" key="2">
    <source>
        <dbReference type="EMBL" id="KAJ7187641.1"/>
    </source>
</evidence>
<organism evidence="2 3">
    <name type="scientific">Mycena pura</name>
    <dbReference type="NCBI Taxonomy" id="153505"/>
    <lineage>
        <taxon>Eukaryota</taxon>
        <taxon>Fungi</taxon>
        <taxon>Dikarya</taxon>
        <taxon>Basidiomycota</taxon>
        <taxon>Agaricomycotina</taxon>
        <taxon>Agaricomycetes</taxon>
        <taxon>Agaricomycetidae</taxon>
        <taxon>Agaricales</taxon>
        <taxon>Marasmiineae</taxon>
        <taxon>Mycenaceae</taxon>
        <taxon>Mycena</taxon>
    </lineage>
</organism>